<reference evidence="2" key="1">
    <citation type="journal article" date="2022" name="Nat. Commun.">
        <title>Chromosome evolution and the genetic basis of agronomically important traits in greater yam.</title>
        <authorList>
            <person name="Bredeson J.V."/>
            <person name="Lyons J.B."/>
            <person name="Oniyinde I.O."/>
            <person name="Okereke N.R."/>
            <person name="Kolade O."/>
            <person name="Nnabue I."/>
            <person name="Nwadili C.O."/>
            <person name="Hribova E."/>
            <person name="Parker M."/>
            <person name="Nwogha J."/>
            <person name="Shu S."/>
            <person name="Carlson J."/>
            <person name="Kariba R."/>
            <person name="Muthemba S."/>
            <person name="Knop K."/>
            <person name="Barton G.J."/>
            <person name="Sherwood A.V."/>
            <person name="Lopez-Montes A."/>
            <person name="Asiedu R."/>
            <person name="Jamnadass R."/>
            <person name="Muchugi A."/>
            <person name="Goodstein D."/>
            <person name="Egesi C.N."/>
            <person name="Featherston J."/>
            <person name="Asfaw A."/>
            <person name="Simpson G.G."/>
            <person name="Dolezel J."/>
            <person name="Hendre P.S."/>
            <person name="Van Deynze A."/>
            <person name="Kumar P.L."/>
            <person name="Obidiegwu J.E."/>
            <person name="Bhattacharjee R."/>
            <person name="Rokhsar D.S."/>
        </authorList>
    </citation>
    <scope>NUCLEOTIDE SEQUENCE [LARGE SCALE GENOMIC DNA]</scope>
    <source>
        <strain evidence="2">cv. TDa95/00328</strain>
    </source>
</reference>
<evidence type="ECO:0000313" key="2">
    <source>
        <dbReference type="Proteomes" id="UP000827976"/>
    </source>
</evidence>
<dbReference type="EMBL" id="CM037019">
    <property type="protein sequence ID" value="KAH7672288.1"/>
    <property type="molecule type" value="Genomic_DNA"/>
</dbReference>
<organism evidence="1 2">
    <name type="scientific">Dioscorea alata</name>
    <name type="common">Purple yam</name>
    <dbReference type="NCBI Taxonomy" id="55571"/>
    <lineage>
        <taxon>Eukaryota</taxon>
        <taxon>Viridiplantae</taxon>
        <taxon>Streptophyta</taxon>
        <taxon>Embryophyta</taxon>
        <taxon>Tracheophyta</taxon>
        <taxon>Spermatophyta</taxon>
        <taxon>Magnoliopsida</taxon>
        <taxon>Liliopsida</taxon>
        <taxon>Dioscoreales</taxon>
        <taxon>Dioscoreaceae</taxon>
        <taxon>Dioscorea</taxon>
    </lineage>
</organism>
<name>A0ACB7VEV2_DIOAL</name>
<accession>A0ACB7VEV2</accession>
<comment type="caution">
    <text evidence="1">The sequence shown here is derived from an EMBL/GenBank/DDBJ whole genome shotgun (WGS) entry which is preliminary data.</text>
</comment>
<protein>
    <submittedName>
        <fullName evidence="1">Uncharacterized protein</fullName>
    </submittedName>
</protein>
<evidence type="ECO:0000313" key="1">
    <source>
        <dbReference type="EMBL" id="KAH7672288.1"/>
    </source>
</evidence>
<gene>
    <name evidence="1" type="ORF">IHE45_09G046000</name>
</gene>
<sequence>MRKPSALNSALLPRRQLSLLRSSVWIIRSTGSGRIGRWRSLKTLNPIVFFVKEILHSDRYRDGECLTDEDEKEVTEKLLAYHPHSEDKIGCGLDSIMVDRHPQFRNSRCLFVVRTDGGWIDFSYQKCLRAYIREKYPTYAERFIREHFKRS</sequence>
<proteinExistence type="predicted"/>
<keyword evidence="2" id="KW-1185">Reference proteome</keyword>
<dbReference type="Proteomes" id="UP000827976">
    <property type="component" value="Chromosome 9"/>
</dbReference>